<feature type="region of interest" description="Disordered" evidence="17">
    <location>
        <begin position="531"/>
        <end position="550"/>
    </location>
</feature>
<comment type="function">
    <text evidence="8">Xylitol dehydrogenase which catalyzes the conversion of xylitol to D-xylulose. Xylose is a major component of hemicelluloses such as xylan. Most fungi utilize D-xylose via three enzymatic reactions, xylose reductase (XR), xylitol dehydrogenase (XDH), and xylulokinase, to form xylulose 5-phosphate, which enters pentose phosphate pathway.</text>
</comment>
<evidence type="ECO:0000256" key="4">
    <source>
        <dbReference type="ARBA" id="ARBA00022833"/>
    </source>
</evidence>
<dbReference type="Proteomes" id="UP000830671">
    <property type="component" value="Chromosome 7"/>
</dbReference>
<evidence type="ECO:0000256" key="16">
    <source>
        <dbReference type="RuleBase" id="RU361277"/>
    </source>
</evidence>
<dbReference type="SUPFAM" id="SSF51735">
    <property type="entry name" value="NAD(P)-binding Rossmann-fold domains"/>
    <property type="match status" value="1"/>
</dbReference>
<evidence type="ECO:0000256" key="1">
    <source>
        <dbReference type="ARBA" id="ARBA00001947"/>
    </source>
</evidence>
<dbReference type="GO" id="GO:0046526">
    <property type="term" value="F:D-xylulose reductase activity"/>
    <property type="evidence" value="ECO:0007669"/>
    <property type="project" value="UniProtKB-EC"/>
</dbReference>
<keyword evidence="5" id="KW-0119">Carbohydrate metabolism</keyword>
<dbReference type="PANTHER" id="PTHR43161:SF9">
    <property type="entry name" value="SORBITOL DEHYDROGENASE"/>
    <property type="match status" value="1"/>
</dbReference>
<dbReference type="SMART" id="SM00829">
    <property type="entry name" value="PKS_ER"/>
    <property type="match status" value="1"/>
</dbReference>
<dbReference type="InterPro" id="IPR036291">
    <property type="entry name" value="NAD(P)-bd_dom_sf"/>
</dbReference>
<evidence type="ECO:0000313" key="20">
    <source>
        <dbReference type="EMBL" id="UQC87613.1"/>
    </source>
</evidence>
<dbReference type="GO" id="GO:0019568">
    <property type="term" value="P:arabinose catabolic process"/>
    <property type="evidence" value="ECO:0007669"/>
    <property type="project" value="UniProtKB-KW"/>
</dbReference>
<dbReference type="InterPro" id="IPR013149">
    <property type="entry name" value="ADH-like_C"/>
</dbReference>
<feature type="compositionally biased region" description="Basic residues" evidence="17">
    <location>
        <begin position="947"/>
        <end position="956"/>
    </location>
</feature>
<keyword evidence="21" id="KW-1185">Reference proteome</keyword>
<dbReference type="Pfam" id="PF00107">
    <property type="entry name" value="ADH_zinc_N"/>
    <property type="match status" value="1"/>
</dbReference>
<dbReference type="KEGG" id="clup:CLUP02_13131"/>
<feature type="domain" description="Enoyl reductase (ER)" evidence="19">
    <location>
        <begin position="6"/>
        <end position="352"/>
    </location>
</feature>
<dbReference type="EC" id="1.1.1.12" evidence="13"/>
<keyword evidence="3 16" id="KW-0479">Metal-binding</keyword>
<dbReference type="CDD" id="cd05285">
    <property type="entry name" value="sorbitol_DH"/>
    <property type="match status" value="1"/>
</dbReference>
<comment type="pathway">
    <text evidence="9">Carbohydrate degradation; L-arabinose degradation via L-arabinitol; D-xylulose 5-phosphate from L-arabinose (fungal route): step 4/5.</text>
</comment>
<evidence type="ECO:0000256" key="6">
    <source>
        <dbReference type="ARBA" id="ARBA00023002"/>
    </source>
</evidence>
<feature type="transmembrane region" description="Helical" evidence="18">
    <location>
        <begin position="709"/>
        <end position="732"/>
    </location>
</feature>
<dbReference type="Pfam" id="PF08240">
    <property type="entry name" value="ADH_N"/>
    <property type="match status" value="1"/>
</dbReference>
<dbReference type="SUPFAM" id="SSF50129">
    <property type="entry name" value="GroES-like"/>
    <property type="match status" value="1"/>
</dbReference>
<accession>A0A9Q8T1Q9</accession>
<sequence>MAGTEGQSNLSFILNKPHDVEFAERPIPKLSDPHEVLVAVNYTGICGSDVHYWEHGAIGHFVVKDPMVLGHESAGTVIQVGENVKNLVVGDRIALEPGYPCRRCGDCLAGFYNLCPDMRFAATPPYDGTLAGFWTAPSDFCYKLPDNVSLQEGALIEPLAVAVHITKQAQITPGASVVVMGAGPVGLLCAAVARSFGATKVVSVDIVQSKLDFAKDLASTHTYLSQRISAEENAKALIKQCDLGAGADCVIDASGAEPSIQTSLHVVRMGGTYVQGGMGKSDINFPIMALCLKEVTARGSFRYGPGDYKLAIDLVANGRVNVKKLISGIVEFKQAEEAFKKVKEGQVIKILIAGPNEKVDGTFSTEVDPKKAAENSNQDSITFCTLWTYLRVSHAGSGSTGKLGKIGHSLFLHQAASALRSIVTGRRDPGQVQPKLSLRAWPHVSMLAQYHYQRPTATKVRVFAIATTPQSLISPISDSGEELDEASIHGHEIDEQQACKLRKTPPSRSAEDATKRTSSLSVTLVPRTGLARTPWVPQPHPLKPGNSTPDMVYENKRSRPGLTTKSVSTTRITAALPRQTIISTHGYSRPLKSLLGTLVYHKNPASLWTPSGTCGTPREQEKRMKAERGSALVGFSLHKYTCIMPISTMALLVFLSLIPHELDKTSISLTPGLPTLTSRQKPIPNINSLKHSLNRSPPPPMIMTPAWMVAIRGVQFFLAIVILGLSAAIIHWVYMDELGLAVAIPLFTWIIVLYTVLSEKISSLRNLYHTYAVLALDLFLVILWLATMGACAARRATFTVDVTASCTSDGSAVNSGSCTIYKRYIVMSQGALAMFSAIAGLSALQFILFLVTFIWTLVQFLRWRKANAPAAAASASQGEIQMESKQPFLTQQTAYQQSQNGQVPQQQQQQQQFYPPQSYTPQPQAPPQHTRRCRASNPSNNSISRLLRPRTTHSRRTTISNIRSSTLLSHIPLRLLTAQFRRRIPHPLKGRLTPIPRRSFGRHQLRDTKSRQ</sequence>
<evidence type="ECO:0000256" key="9">
    <source>
        <dbReference type="ARBA" id="ARBA00025713"/>
    </source>
</evidence>
<dbReference type="InterPro" id="IPR020843">
    <property type="entry name" value="ER"/>
</dbReference>
<keyword evidence="4 16" id="KW-0862">Zinc</keyword>
<evidence type="ECO:0000259" key="19">
    <source>
        <dbReference type="SMART" id="SM00829"/>
    </source>
</evidence>
<dbReference type="FunFam" id="3.40.50.720:FF:000068">
    <property type="entry name" value="Sorbitol dehydrogenase"/>
    <property type="match status" value="1"/>
</dbReference>
<protein>
    <recommendedName>
        <fullName evidence="14">L-arabinitol 4-dehydrogenase</fullName>
        <ecNumber evidence="13">1.1.1.12</ecNumber>
        <ecNumber evidence="10">1.1.1.9</ecNumber>
    </recommendedName>
    <alternativeName>
        <fullName evidence="11">Xylitol dehydrogenase A</fullName>
    </alternativeName>
</protein>
<keyword evidence="7" id="KW-0520">NAD</keyword>
<dbReference type="InterPro" id="IPR013154">
    <property type="entry name" value="ADH-like_N"/>
</dbReference>
<dbReference type="PANTHER" id="PTHR43161">
    <property type="entry name" value="SORBITOL DEHYDROGENASE"/>
    <property type="match status" value="1"/>
</dbReference>
<comment type="catalytic activity">
    <reaction evidence="15">
        <text>L-arabinitol + NAD(+) = L-xylulose + NADH + H(+)</text>
        <dbReference type="Rhea" id="RHEA:16381"/>
        <dbReference type="ChEBI" id="CHEBI:15378"/>
        <dbReference type="ChEBI" id="CHEBI:17399"/>
        <dbReference type="ChEBI" id="CHEBI:18403"/>
        <dbReference type="ChEBI" id="CHEBI:57540"/>
        <dbReference type="ChEBI" id="CHEBI:57945"/>
        <dbReference type="EC" id="1.1.1.12"/>
    </reaction>
</comment>
<dbReference type="Gene3D" id="3.40.50.720">
    <property type="entry name" value="NAD(P)-binding Rossmann-like Domain"/>
    <property type="match status" value="1"/>
</dbReference>
<dbReference type="InterPro" id="IPR002328">
    <property type="entry name" value="ADH_Zn_CS"/>
</dbReference>
<evidence type="ECO:0000256" key="3">
    <source>
        <dbReference type="ARBA" id="ARBA00022723"/>
    </source>
</evidence>
<feature type="region of interest" description="Disordered" evidence="17">
    <location>
        <begin position="988"/>
        <end position="1012"/>
    </location>
</feature>
<dbReference type="RefSeq" id="XP_049149221.1">
    <property type="nucleotide sequence ID" value="XM_049292075.1"/>
</dbReference>
<evidence type="ECO:0000256" key="18">
    <source>
        <dbReference type="SAM" id="Phobius"/>
    </source>
</evidence>
<dbReference type="AlphaFoldDB" id="A0A9Q8T1Q9"/>
<dbReference type="GO" id="GO:0050019">
    <property type="term" value="F:L-arabinitol 4-dehydrogenase activity"/>
    <property type="evidence" value="ECO:0007669"/>
    <property type="project" value="UniProtKB-EC"/>
</dbReference>
<evidence type="ECO:0000256" key="15">
    <source>
        <dbReference type="ARBA" id="ARBA00049317"/>
    </source>
</evidence>
<feature type="transmembrane region" description="Helical" evidence="18">
    <location>
        <begin position="831"/>
        <end position="858"/>
    </location>
</feature>
<feature type="region of interest" description="Disordered" evidence="17">
    <location>
        <begin position="492"/>
        <end position="521"/>
    </location>
</feature>
<keyword evidence="18" id="KW-0812">Transmembrane</keyword>
<keyword evidence="6" id="KW-0560">Oxidoreductase</keyword>
<keyword evidence="18" id="KW-1133">Transmembrane helix</keyword>
<feature type="transmembrane region" description="Helical" evidence="18">
    <location>
        <begin position="768"/>
        <end position="786"/>
    </location>
</feature>
<evidence type="ECO:0000256" key="5">
    <source>
        <dbReference type="ARBA" id="ARBA00022935"/>
    </source>
</evidence>
<dbReference type="GO" id="GO:0008270">
    <property type="term" value="F:zinc ion binding"/>
    <property type="evidence" value="ECO:0007669"/>
    <property type="project" value="InterPro"/>
</dbReference>
<comment type="cofactor">
    <cofactor evidence="1 16">
        <name>Zn(2+)</name>
        <dbReference type="ChEBI" id="CHEBI:29105"/>
    </cofactor>
</comment>
<feature type="region of interest" description="Disordered" evidence="17">
    <location>
        <begin position="892"/>
        <end position="958"/>
    </location>
</feature>
<comment type="similarity">
    <text evidence="2 16">Belongs to the zinc-containing alcohol dehydrogenase family.</text>
</comment>
<feature type="compositionally biased region" description="Low complexity" evidence="17">
    <location>
        <begin position="896"/>
        <end position="922"/>
    </location>
</feature>
<dbReference type="InterPro" id="IPR011032">
    <property type="entry name" value="GroES-like_sf"/>
</dbReference>
<keyword evidence="5" id="KW-0054">Arabinose catabolism</keyword>
<evidence type="ECO:0000256" key="2">
    <source>
        <dbReference type="ARBA" id="ARBA00008072"/>
    </source>
</evidence>
<dbReference type="InterPro" id="IPR045306">
    <property type="entry name" value="SDH-like"/>
</dbReference>
<evidence type="ECO:0000256" key="12">
    <source>
        <dbReference type="ARBA" id="ARBA00037881"/>
    </source>
</evidence>
<gene>
    <name evidence="20" type="ORF">CLUP02_13131</name>
</gene>
<organism evidence="20 21">
    <name type="scientific">Colletotrichum lupini</name>
    <dbReference type="NCBI Taxonomy" id="145971"/>
    <lineage>
        <taxon>Eukaryota</taxon>
        <taxon>Fungi</taxon>
        <taxon>Dikarya</taxon>
        <taxon>Ascomycota</taxon>
        <taxon>Pezizomycotina</taxon>
        <taxon>Sordariomycetes</taxon>
        <taxon>Hypocreomycetidae</taxon>
        <taxon>Glomerellales</taxon>
        <taxon>Glomerellaceae</taxon>
        <taxon>Colletotrichum</taxon>
        <taxon>Colletotrichum acutatum species complex</taxon>
    </lineage>
</organism>
<dbReference type="PROSITE" id="PS00059">
    <property type="entry name" value="ADH_ZINC"/>
    <property type="match status" value="1"/>
</dbReference>
<feature type="transmembrane region" description="Helical" evidence="18">
    <location>
        <begin position="738"/>
        <end position="756"/>
    </location>
</feature>
<dbReference type="GO" id="GO:0006062">
    <property type="term" value="P:sorbitol catabolic process"/>
    <property type="evidence" value="ECO:0007669"/>
    <property type="project" value="TreeGrafter"/>
</dbReference>
<evidence type="ECO:0000256" key="10">
    <source>
        <dbReference type="ARBA" id="ARBA00026119"/>
    </source>
</evidence>
<dbReference type="EMBL" id="CP019479">
    <property type="protein sequence ID" value="UQC87613.1"/>
    <property type="molecule type" value="Genomic_DNA"/>
</dbReference>
<evidence type="ECO:0000256" key="14">
    <source>
        <dbReference type="ARBA" id="ARBA00039783"/>
    </source>
</evidence>
<proteinExistence type="inferred from homology"/>
<evidence type="ECO:0000256" key="17">
    <source>
        <dbReference type="SAM" id="MobiDB-lite"/>
    </source>
</evidence>
<evidence type="ECO:0000313" key="21">
    <source>
        <dbReference type="Proteomes" id="UP000830671"/>
    </source>
</evidence>
<reference evidence="20" key="1">
    <citation type="journal article" date="2021" name="Mol. Plant Microbe Interact.">
        <title>Complete Genome Sequence of the Plant-Pathogenic Fungus Colletotrichum lupini.</title>
        <authorList>
            <person name="Baroncelli R."/>
            <person name="Pensec F."/>
            <person name="Da Lio D."/>
            <person name="Boufleur T."/>
            <person name="Vicente I."/>
            <person name="Sarrocco S."/>
            <person name="Picot A."/>
            <person name="Baraldi E."/>
            <person name="Sukno S."/>
            <person name="Thon M."/>
            <person name="Le Floch G."/>
        </authorList>
    </citation>
    <scope>NUCLEOTIDE SEQUENCE</scope>
    <source>
        <strain evidence="20">IMI 504893</strain>
    </source>
</reference>
<comment type="pathway">
    <text evidence="12">Carbohydrate degradation; L-arabinose degradation via L-arabinitol; D-xylulose 5-phosphate from L-arabinose (fungal route): step 2/5.</text>
</comment>
<evidence type="ECO:0000256" key="13">
    <source>
        <dbReference type="ARBA" id="ARBA00038954"/>
    </source>
</evidence>
<dbReference type="GeneID" id="73347085"/>
<evidence type="ECO:0000256" key="8">
    <source>
        <dbReference type="ARBA" id="ARBA00024843"/>
    </source>
</evidence>
<keyword evidence="18" id="KW-0472">Membrane</keyword>
<dbReference type="GO" id="GO:0003939">
    <property type="term" value="F:L-iditol 2-dehydrogenase (NAD+) activity"/>
    <property type="evidence" value="ECO:0007669"/>
    <property type="project" value="TreeGrafter"/>
</dbReference>
<name>A0A9Q8T1Q9_9PEZI</name>
<evidence type="ECO:0000256" key="7">
    <source>
        <dbReference type="ARBA" id="ARBA00023027"/>
    </source>
</evidence>
<evidence type="ECO:0000256" key="11">
    <source>
        <dbReference type="ARBA" id="ARBA00030139"/>
    </source>
</evidence>
<dbReference type="EC" id="1.1.1.9" evidence="10"/>
<dbReference type="Gene3D" id="3.90.180.10">
    <property type="entry name" value="Medium-chain alcohol dehydrogenases, catalytic domain"/>
    <property type="match status" value="1"/>
</dbReference>